<organism evidence="2 3">
    <name type="scientific">Actinomadura yumaensis</name>
    <dbReference type="NCBI Taxonomy" id="111807"/>
    <lineage>
        <taxon>Bacteria</taxon>
        <taxon>Bacillati</taxon>
        <taxon>Actinomycetota</taxon>
        <taxon>Actinomycetes</taxon>
        <taxon>Streptosporangiales</taxon>
        <taxon>Thermomonosporaceae</taxon>
        <taxon>Actinomadura</taxon>
    </lineage>
</organism>
<keyword evidence="1" id="KW-0802">TPR repeat</keyword>
<evidence type="ECO:0000313" key="2">
    <source>
        <dbReference type="EMBL" id="MFC6880874.1"/>
    </source>
</evidence>
<sequence length="396" mass="43538">MTFARQSGDPDEVFKAGRFREADRAYARILEKDPDNARANAQRGYIALLSNKFATAEKFLTKAVRLAPDDRFSKEQLADCFVRQDQLARAVPLLRAARVEAYAKQYESVTGTPYEVRGAQSTRIPFVALNPGPAIEASVNGAEPVTFGLDTGAPLAFTMETAEKAGLRAVATSKGRTSEEVLTIYHGVVESLRMGGIELRNVPVVWHDAEMPHPLGVEQPKGVIGTTIFYHFLTTMDFANQALVLRRKTEAQLRKFRAEAERAGAERLPLWLADTHLPHTLGSINGYGPRVVSLDTGVEGAAQVTADEKTAKRAGLTVDYERPVTLTAMDKSFPFVAPEVSLGRATSRNVYGIAIQDSALNNRVGFETIGNFSQEFFKAFTVTFDYVGMHLYIART</sequence>
<evidence type="ECO:0000313" key="3">
    <source>
        <dbReference type="Proteomes" id="UP001596380"/>
    </source>
</evidence>
<dbReference type="Gene3D" id="2.40.70.10">
    <property type="entry name" value="Acid Proteases"/>
    <property type="match status" value="1"/>
</dbReference>
<feature type="repeat" description="TPR" evidence="1">
    <location>
        <begin position="37"/>
        <end position="70"/>
    </location>
</feature>
<dbReference type="Pfam" id="PF13650">
    <property type="entry name" value="Asp_protease_2"/>
    <property type="match status" value="1"/>
</dbReference>
<dbReference type="SUPFAM" id="SSF48452">
    <property type="entry name" value="TPR-like"/>
    <property type="match status" value="1"/>
</dbReference>
<dbReference type="Pfam" id="PF14559">
    <property type="entry name" value="TPR_19"/>
    <property type="match status" value="1"/>
</dbReference>
<protein>
    <submittedName>
        <fullName evidence="2">Aspartyl protease family protein</fullName>
    </submittedName>
</protein>
<dbReference type="InterPro" id="IPR011990">
    <property type="entry name" value="TPR-like_helical_dom_sf"/>
</dbReference>
<evidence type="ECO:0000256" key="1">
    <source>
        <dbReference type="PROSITE-ProRule" id="PRU00339"/>
    </source>
</evidence>
<keyword evidence="3" id="KW-1185">Reference proteome</keyword>
<name>A0ABW2CH60_9ACTN</name>
<accession>A0ABW2CH60</accession>
<dbReference type="Proteomes" id="UP001596380">
    <property type="component" value="Unassembled WGS sequence"/>
</dbReference>
<dbReference type="Gene3D" id="1.25.40.10">
    <property type="entry name" value="Tetratricopeptide repeat domain"/>
    <property type="match status" value="1"/>
</dbReference>
<dbReference type="GO" id="GO:0006508">
    <property type="term" value="P:proteolysis"/>
    <property type="evidence" value="ECO:0007669"/>
    <property type="project" value="UniProtKB-KW"/>
</dbReference>
<gene>
    <name evidence="2" type="ORF">ACFQKB_13990</name>
</gene>
<reference evidence="3" key="1">
    <citation type="journal article" date="2019" name="Int. J. Syst. Evol. Microbiol.">
        <title>The Global Catalogue of Microorganisms (GCM) 10K type strain sequencing project: providing services to taxonomists for standard genome sequencing and annotation.</title>
        <authorList>
            <consortium name="The Broad Institute Genomics Platform"/>
            <consortium name="The Broad Institute Genome Sequencing Center for Infectious Disease"/>
            <person name="Wu L."/>
            <person name="Ma J."/>
        </authorList>
    </citation>
    <scope>NUCLEOTIDE SEQUENCE [LARGE SCALE GENOMIC DNA]</scope>
    <source>
        <strain evidence="3">JCM 3369</strain>
    </source>
</reference>
<dbReference type="EMBL" id="JBHSXS010000006">
    <property type="protein sequence ID" value="MFC6880874.1"/>
    <property type="molecule type" value="Genomic_DNA"/>
</dbReference>
<dbReference type="RefSeq" id="WP_160826350.1">
    <property type="nucleotide sequence ID" value="NZ_JBHSXS010000006.1"/>
</dbReference>
<dbReference type="GO" id="GO:0008233">
    <property type="term" value="F:peptidase activity"/>
    <property type="evidence" value="ECO:0007669"/>
    <property type="project" value="UniProtKB-KW"/>
</dbReference>
<proteinExistence type="predicted"/>
<dbReference type="InterPro" id="IPR021109">
    <property type="entry name" value="Peptidase_aspartic_dom_sf"/>
</dbReference>
<dbReference type="PROSITE" id="PS50005">
    <property type="entry name" value="TPR"/>
    <property type="match status" value="1"/>
</dbReference>
<keyword evidence="2" id="KW-0645">Protease</keyword>
<comment type="caution">
    <text evidence="2">The sequence shown here is derived from an EMBL/GenBank/DDBJ whole genome shotgun (WGS) entry which is preliminary data.</text>
</comment>
<dbReference type="InterPro" id="IPR019734">
    <property type="entry name" value="TPR_rpt"/>
</dbReference>
<keyword evidence="2" id="KW-0378">Hydrolase</keyword>